<organism evidence="12 13">
    <name type="scientific">Bifiguratus adelaidae</name>
    <dbReference type="NCBI Taxonomy" id="1938954"/>
    <lineage>
        <taxon>Eukaryota</taxon>
        <taxon>Fungi</taxon>
        <taxon>Fungi incertae sedis</taxon>
        <taxon>Mucoromycota</taxon>
        <taxon>Mucoromycotina</taxon>
        <taxon>Endogonomycetes</taxon>
        <taxon>Endogonales</taxon>
        <taxon>Endogonales incertae sedis</taxon>
        <taxon>Bifiguratus</taxon>
    </lineage>
</organism>
<keyword evidence="4 9" id="KW-0805">Transcription regulation</keyword>
<dbReference type="PANTHER" id="PTHR13224">
    <property type="entry name" value="THYROID HORMONE RECEPTOR-ASSOCIATED PROTEIN-RELATED"/>
    <property type="match status" value="1"/>
</dbReference>
<accession>A0A261Y6X9</accession>
<evidence type="ECO:0000256" key="3">
    <source>
        <dbReference type="ARBA" id="ARBA00019614"/>
    </source>
</evidence>
<evidence type="ECO:0000256" key="2">
    <source>
        <dbReference type="ARBA" id="ARBA00006543"/>
    </source>
</evidence>
<keyword evidence="13" id="KW-1185">Reference proteome</keyword>
<dbReference type="InterPro" id="IPR001680">
    <property type="entry name" value="WD40_rpt"/>
</dbReference>
<evidence type="ECO:0000256" key="6">
    <source>
        <dbReference type="ARBA" id="ARBA00023163"/>
    </source>
</evidence>
<dbReference type="InterPro" id="IPR015943">
    <property type="entry name" value="WD40/YVTN_repeat-like_dom_sf"/>
</dbReference>
<comment type="caution">
    <text evidence="12">The sequence shown here is derived from an EMBL/GenBank/DDBJ whole genome shotgun (WGS) entry which is preliminary data.</text>
</comment>
<evidence type="ECO:0000256" key="9">
    <source>
        <dbReference type="RuleBase" id="RU364149"/>
    </source>
</evidence>
<dbReference type="SMART" id="SM00320">
    <property type="entry name" value="WD40"/>
    <property type="match status" value="2"/>
</dbReference>
<dbReference type="InterPro" id="IPR048338">
    <property type="entry name" value="Mediator_Med16"/>
</dbReference>
<evidence type="ECO:0000313" key="13">
    <source>
        <dbReference type="Proteomes" id="UP000242875"/>
    </source>
</evidence>
<evidence type="ECO:0000256" key="7">
    <source>
        <dbReference type="ARBA" id="ARBA00023242"/>
    </source>
</evidence>
<dbReference type="Pfam" id="PF11635">
    <property type="entry name" value="Med16_N"/>
    <property type="match status" value="1"/>
</dbReference>
<feature type="compositionally biased region" description="Basic residues" evidence="10">
    <location>
        <begin position="835"/>
        <end position="845"/>
    </location>
</feature>
<dbReference type="InterPro" id="IPR021665">
    <property type="entry name" value="Mediator_Med16_N"/>
</dbReference>
<evidence type="ECO:0000256" key="10">
    <source>
        <dbReference type="SAM" id="MobiDB-lite"/>
    </source>
</evidence>
<keyword evidence="5 9" id="KW-0010">Activator</keyword>
<evidence type="ECO:0000256" key="1">
    <source>
        <dbReference type="ARBA" id="ARBA00004123"/>
    </source>
</evidence>
<name>A0A261Y6X9_9FUNG</name>
<feature type="region of interest" description="Disordered" evidence="10">
    <location>
        <begin position="829"/>
        <end position="860"/>
    </location>
</feature>
<comment type="similarity">
    <text evidence="2 9">Belongs to the Mediator complex subunit 16 family.</text>
</comment>
<dbReference type="Gene3D" id="2.130.10.10">
    <property type="entry name" value="YVTN repeat-like/Quinoprotein amine dehydrogenase"/>
    <property type="match status" value="1"/>
</dbReference>
<evidence type="ECO:0000256" key="4">
    <source>
        <dbReference type="ARBA" id="ARBA00023015"/>
    </source>
</evidence>
<sequence length="860" mass="95004">MPGRKSTADHGEQVPKRQRIWDAASEYLQQKSIGRLMAWSSKGYLALCKQTTSSASSEASDRTGFRVIDMSDYYGQVKESSVVHIDTSTSMESRCDAQLKELHGHHDIVHVQWSQQGNFLATVDEVGRLGIWEIGETPRHLHLVFSRDAKQPIVSFLWFHAGRKYTMHTDASGNAEFTLERHIGPINPFGLLSFALLGADGELVVGYQHSQHIWDSFSRRLSKPVNVLSELCPISHADMMLHQDGTVVVAAYWSSCSSPPLVVYRVEVVFGARQKENVIHPRFSFGLPLSSLKASEDDPEFGLSNFMLCAREASMSLVTVTTSKAEAAGRSMLSVVKLPKDTNALSAIDSEYTPTIPNDLQIACDSLITCVSATSTGQLLVGFRDGHVELEKAPLQDDDAVHLVGGSNSHSTLGGQFLALSSSSPQHQNAVLGLVLSPNESLLASYHENNSVTSHDIAVTRQSFGSQGLGAIQHTITYCLLNQRTFDDLTPLVMSLFRSTKAGHDAVCEFLSQVASEYANILPNNVASSTELSDVPNFTASRNILGFCLGVFGQLGSEYRTEFTSTFSSLQLHQCFEALLSACTSDWTEVADVLNNTETSSKILQFDAGTAWTLIPVAIWLFEFCAWFLRHVVIFTNTRTLIQGQPQRYHGPSHLSLLLHKGTRNCMLWATLLVIKFTQFFPTLAEQGDQQAVDVAVNLLRQKEQECPFSIPEFCLLLREIGDLTDADLYSNYTSVGILLQSTLSDSALEKSKEVIGKHQSVFEDRRLFTTETLTVDVELHDKSVLQRVDIVRKTPLPVKAQVLLQAQKSRAEAWAELGLKRCHRTAANASLRSQPKKAQKHGIKPLRTFASAEENGNDL</sequence>
<dbReference type="InterPro" id="IPR036322">
    <property type="entry name" value="WD40_repeat_dom_sf"/>
</dbReference>
<evidence type="ECO:0000313" key="12">
    <source>
        <dbReference type="EMBL" id="OZJ06357.1"/>
    </source>
</evidence>
<evidence type="ECO:0000259" key="11">
    <source>
        <dbReference type="Pfam" id="PF11635"/>
    </source>
</evidence>
<protein>
    <recommendedName>
        <fullName evidence="3 9">Mediator of RNA polymerase II transcription subunit 16</fullName>
    </recommendedName>
    <alternativeName>
        <fullName evidence="8 9">Mediator complex subunit 16</fullName>
    </alternativeName>
</protein>
<dbReference type="Proteomes" id="UP000242875">
    <property type="component" value="Unassembled WGS sequence"/>
</dbReference>
<dbReference type="GO" id="GO:0016592">
    <property type="term" value="C:mediator complex"/>
    <property type="evidence" value="ECO:0007669"/>
    <property type="project" value="InterPro"/>
</dbReference>
<gene>
    <name evidence="9" type="primary">MED16</name>
    <name evidence="12" type="ORF">BZG36_00695</name>
</gene>
<dbReference type="PANTHER" id="PTHR13224:SF6">
    <property type="entry name" value="MEDIATOR OF RNA POLYMERASE II TRANSCRIPTION SUBUNIT 16"/>
    <property type="match status" value="1"/>
</dbReference>
<proteinExistence type="inferred from homology"/>
<evidence type="ECO:0000256" key="8">
    <source>
        <dbReference type="ARBA" id="ARBA00032015"/>
    </source>
</evidence>
<dbReference type="AlphaFoldDB" id="A0A261Y6X9"/>
<dbReference type="OrthoDB" id="4139168at2759"/>
<comment type="subunit">
    <text evidence="9">Component of the Mediator complex.</text>
</comment>
<dbReference type="SUPFAM" id="SSF50978">
    <property type="entry name" value="WD40 repeat-like"/>
    <property type="match status" value="1"/>
</dbReference>
<dbReference type="GO" id="GO:0045893">
    <property type="term" value="P:positive regulation of DNA-templated transcription"/>
    <property type="evidence" value="ECO:0007669"/>
    <property type="project" value="TreeGrafter"/>
</dbReference>
<feature type="domain" description="Mediator complex subunit Med16 N-terminal" evidence="11">
    <location>
        <begin position="147"/>
        <end position="270"/>
    </location>
</feature>
<evidence type="ECO:0000256" key="5">
    <source>
        <dbReference type="ARBA" id="ARBA00023159"/>
    </source>
</evidence>
<dbReference type="EMBL" id="MVBO01000004">
    <property type="protein sequence ID" value="OZJ06357.1"/>
    <property type="molecule type" value="Genomic_DNA"/>
</dbReference>
<keyword evidence="6 9" id="KW-0804">Transcription</keyword>
<comment type="subcellular location">
    <subcellularLocation>
        <location evidence="1 9">Nucleus</location>
    </subcellularLocation>
</comment>
<reference evidence="12 13" key="1">
    <citation type="journal article" date="2017" name="Mycologia">
        <title>Bifiguratus adelaidae, gen. et sp. nov., a new member of Mucoromycotina in endophytic and soil-dwelling habitats.</title>
        <authorList>
            <person name="Torres-Cruz T.J."/>
            <person name="Billingsley Tobias T.L."/>
            <person name="Almatruk M."/>
            <person name="Hesse C."/>
            <person name="Kuske C.R."/>
            <person name="Desiro A."/>
            <person name="Benucci G.M."/>
            <person name="Bonito G."/>
            <person name="Stajich J.E."/>
            <person name="Dunlap C."/>
            <person name="Arnold A.E."/>
            <person name="Porras-Alfaro A."/>
        </authorList>
    </citation>
    <scope>NUCLEOTIDE SEQUENCE [LARGE SCALE GENOMIC DNA]</scope>
    <source>
        <strain evidence="12 13">AZ0501</strain>
    </source>
</reference>
<comment type="function">
    <text evidence="9">Component of the Mediator complex, a coactivator involved in the regulated transcription of nearly all RNA polymerase II-dependent genes. Mediator functions as a bridge to convey information from gene-specific regulatory proteins to the basal RNA polymerase II transcription machinery. Mediator is recruited to promoters by direct interactions with regulatory proteins and serves as a scaffold for the assembly of a functional preinitiation complex with RNA polymerase II and the general transcription factors.</text>
</comment>
<keyword evidence="7 9" id="KW-0539">Nucleus</keyword>